<feature type="domain" description="Pectinesterase catalytic" evidence="4">
    <location>
        <begin position="9"/>
        <end position="146"/>
    </location>
</feature>
<dbReference type="PANTHER" id="PTHR31321">
    <property type="entry name" value="ACYL-COA THIOESTER HYDROLASE YBHC-RELATED"/>
    <property type="match status" value="1"/>
</dbReference>
<dbReference type="SUPFAM" id="SSF51126">
    <property type="entry name" value="Pectin lyase-like"/>
    <property type="match status" value="1"/>
</dbReference>
<gene>
    <name evidence="5" type="ORF">KHY36_03910</name>
</gene>
<dbReference type="InterPro" id="IPR012334">
    <property type="entry name" value="Pectin_lyas_fold"/>
</dbReference>
<sequence length="324" mass="35492">MADIQRKTLVVDEGGTGDYRTLTDAVAACADTPNEPVRFYIKHGIYEERPFIELADYIIEGEYRNATVLTASVGGRDPWPGESKTGTFRSETLFLGGGRAVVRNLTVQNNAGDGAKAGQALAVYADASRVLMEDVNLYGNQDTLFTAPLPLKEREEHGFRGPRENAPRLDTVQYYKNCTIRGNIDFIFGGANAVFDRCRIEPWHHATGTCYITAPSTPAGKPGYLFVNCTVQGSAAPGSVYLGRPWRADAACYWLDCVLSDEVCTDGWDNWRDPENEKTARFGEYGSTGPGSAAQRAFGSVDNDTEANAQREMLARVRAEFGVE</sequence>
<organism evidence="5 6">
    <name type="scientific">Subdoligranulum variabile</name>
    <dbReference type="NCBI Taxonomy" id="214851"/>
    <lineage>
        <taxon>Bacteria</taxon>
        <taxon>Bacillati</taxon>
        <taxon>Bacillota</taxon>
        <taxon>Clostridia</taxon>
        <taxon>Eubacteriales</taxon>
        <taxon>Oscillospiraceae</taxon>
        <taxon>Subdoligranulum</taxon>
    </lineage>
</organism>
<reference evidence="5" key="1">
    <citation type="submission" date="2021-02" db="EMBL/GenBank/DDBJ databases">
        <title>Infant gut strain persistence is associated with maternal origin, phylogeny, and functional potential including surface adhesion and iron acquisition.</title>
        <authorList>
            <person name="Lou Y.C."/>
        </authorList>
    </citation>
    <scope>NUCLEOTIDE SEQUENCE</scope>
    <source>
        <strain evidence="5">L3_101_000M1_dasL3_101_000M1_concoct_87</strain>
    </source>
</reference>
<proteinExistence type="inferred from homology"/>
<dbReference type="AlphaFoldDB" id="A0A943DB82"/>
<evidence type="ECO:0000256" key="1">
    <source>
        <dbReference type="ARBA" id="ARBA00008891"/>
    </source>
</evidence>
<name>A0A943DB82_9FIRM</name>
<dbReference type="PANTHER" id="PTHR31321:SF57">
    <property type="entry name" value="PECTINESTERASE 53-RELATED"/>
    <property type="match status" value="1"/>
</dbReference>
<comment type="similarity">
    <text evidence="1">Belongs to the pectinesterase family.</text>
</comment>
<accession>A0A943DB82</accession>
<protein>
    <recommendedName>
        <fullName evidence="4">Pectinesterase catalytic domain-containing protein</fullName>
    </recommendedName>
</protein>
<dbReference type="GO" id="GO:0009279">
    <property type="term" value="C:cell outer membrane"/>
    <property type="evidence" value="ECO:0007669"/>
    <property type="project" value="TreeGrafter"/>
</dbReference>
<evidence type="ECO:0000256" key="3">
    <source>
        <dbReference type="ARBA" id="ARBA00023085"/>
    </source>
</evidence>
<dbReference type="EMBL" id="JAGZGG010000005">
    <property type="protein sequence ID" value="MBS5331659.1"/>
    <property type="molecule type" value="Genomic_DNA"/>
</dbReference>
<dbReference type="Pfam" id="PF01095">
    <property type="entry name" value="Pectinesterase"/>
    <property type="match status" value="2"/>
</dbReference>
<keyword evidence="2" id="KW-0378">Hydrolase</keyword>
<dbReference type="GO" id="GO:0042545">
    <property type="term" value="P:cell wall modification"/>
    <property type="evidence" value="ECO:0007669"/>
    <property type="project" value="InterPro"/>
</dbReference>
<dbReference type="InterPro" id="IPR011050">
    <property type="entry name" value="Pectin_lyase_fold/virulence"/>
</dbReference>
<keyword evidence="3" id="KW-0063">Aspartyl esterase</keyword>
<evidence type="ECO:0000256" key="2">
    <source>
        <dbReference type="ARBA" id="ARBA00022801"/>
    </source>
</evidence>
<feature type="domain" description="Pectinesterase catalytic" evidence="4">
    <location>
        <begin position="172"/>
        <end position="295"/>
    </location>
</feature>
<comment type="caution">
    <text evidence="5">The sequence shown here is derived from an EMBL/GenBank/DDBJ whole genome shotgun (WGS) entry which is preliminary data.</text>
</comment>
<dbReference type="Proteomes" id="UP000759273">
    <property type="component" value="Unassembled WGS sequence"/>
</dbReference>
<evidence type="ECO:0000313" key="5">
    <source>
        <dbReference type="EMBL" id="MBS5331659.1"/>
    </source>
</evidence>
<dbReference type="InterPro" id="IPR000070">
    <property type="entry name" value="Pectinesterase_cat"/>
</dbReference>
<dbReference type="Gene3D" id="2.160.20.10">
    <property type="entry name" value="Single-stranded right-handed beta-helix, Pectin lyase-like"/>
    <property type="match status" value="1"/>
</dbReference>
<dbReference type="GO" id="GO:0030599">
    <property type="term" value="F:pectinesterase activity"/>
    <property type="evidence" value="ECO:0007669"/>
    <property type="project" value="InterPro"/>
</dbReference>
<evidence type="ECO:0000313" key="6">
    <source>
        <dbReference type="Proteomes" id="UP000759273"/>
    </source>
</evidence>
<evidence type="ECO:0000259" key="4">
    <source>
        <dbReference type="Pfam" id="PF01095"/>
    </source>
</evidence>